<dbReference type="Pfam" id="PF13342">
    <property type="entry name" value="Toprim_Crpt"/>
    <property type="match status" value="1"/>
</dbReference>
<dbReference type="InterPro" id="IPR023405">
    <property type="entry name" value="Topo_IA_core_domain"/>
</dbReference>
<dbReference type="Gene3D" id="1.10.460.10">
    <property type="entry name" value="Topoisomerase I, domain 2"/>
    <property type="match status" value="1"/>
</dbReference>
<feature type="domain" description="Topo IA-type catalytic" evidence="16">
    <location>
        <begin position="149"/>
        <end position="591"/>
    </location>
</feature>
<evidence type="ECO:0000256" key="9">
    <source>
        <dbReference type="ARBA" id="ARBA00030003"/>
    </source>
</evidence>
<feature type="region of interest" description="Disordered" evidence="14">
    <location>
        <begin position="695"/>
        <end position="717"/>
    </location>
</feature>
<evidence type="ECO:0000256" key="8">
    <source>
        <dbReference type="ARBA" id="ARBA00023235"/>
    </source>
</evidence>
<evidence type="ECO:0000256" key="11">
    <source>
        <dbReference type="ARBA" id="ARBA00032235"/>
    </source>
</evidence>
<dbReference type="InterPro" id="IPR003602">
    <property type="entry name" value="Topo_IA_DNA-bd_dom"/>
</dbReference>
<keyword evidence="7" id="KW-0238">DNA-binding</keyword>
<dbReference type="InterPro" id="IPR013825">
    <property type="entry name" value="Topo_IA_cen_sub2"/>
</dbReference>
<dbReference type="Gene3D" id="1.10.290.10">
    <property type="entry name" value="Topoisomerase I, domain 4"/>
    <property type="match status" value="1"/>
</dbReference>
<dbReference type="Proteomes" id="UP000829401">
    <property type="component" value="Chromosome"/>
</dbReference>
<dbReference type="GO" id="GO:0006310">
    <property type="term" value="P:DNA recombination"/>
    <property type="evidence" value="ECO:0007669"/>
    <property type="project" value="TreeGrafter"/>
</dbReference>
<feature type="domain" description="Toprim" evidence="15">
    <location>
        <begin position="62"/>
        <end position="132"/>
    </location>
</feature>
<dbReference type="eggNOG" id="COG0550">
    <property type="taxonomic scope" value="Bacteria"/>
</dbReference>
<proteinExistence type="inferred from homology"/>
<evidence type="ECO:0000256" key="3">
    <source>
        <dbReference type="ARBA" id="ARBA00012891"/>
    </source>
</evidence>
<protein>
    <recommendedName>
        <fullName evidence="3">DNA topoisomerase</fullName>
        <ecNumber evidence="3">5.6.2.1</ecNumber>
    </recommendedName>
    <alternativeName>
        <fullName evidence="12">Omega-protein</fullName>
    </alternativeName>
    <alternativeName>
        <fullName evidence="11">Relaxing enzyme</fullName>
    </alternativeName>
    <alternativeName>
        <fullName evidence="9">Swivelase</fullName>
    </alternativeName>
    <alternativeName>
        <fullName evidence="10">Untwisting enzyme</fullName>
    </alternativeName>
</protein>
<dbReference type="CDD" id="cd00186">
    <property type="entry name" value="TOP1Ac"/>
    <property type="match status" value="1"/>
</dbReference>
<evidence type="ECO:0000256" key="7">
    <source>
        <dbReference type="ARBA" id="ARBA00023125"/>
    </source>
</evidence>
<dbReference type="EMBL" id="CP080467">
    <property type="protein sequence ID" value="UNO50038.1"/>
    <property type="molecule type" value="Genomic_DNA"/>
</dbReference>
<evidence type="ECO:0000256" key="12">
    <source>
        <dbReference type="ARBA" id="ARBA00032877"/>
    </source>
</evidence>
<dbReference type="GO" id="GO:0003677">
    <property type="term" value="F:DNA binding"/>
    <property type="evidence" value="ECO:0007669"/>
    <property type="project" value="UniProtKB-KW"/>
</dbReference>
<dbReference type="InterPro" id="IPR006171">
    <property type="entry name" value="TOPRIM_dom"/>
</dbReference>
<evidence type="ECO:0000313" key="18">
    <source>
        <dbReference type="Proteomes" id="UP000829401"/>
    </source>
</evidence>
<dbReference type="InterPro" id="IPR000380">
    <property type="entry name" value="Topo_IA"/>
</dbReference>
<sequence>MKLLIAEKPSVARDIAGVIGGVKRHDGYLETNTHIITWALGHLVTLADAHDYDAKYKTWRMEDLPIVPSPFRLKVIEKTKAQYRIVASLLKRAEEVVVATDAGREGQLIYELIALSTGYKGPTKRLWLSSMTPTAIQDALKRLKDNRVYQNLFFAGFARAQADWLTGINATRAMTTHAGTLLPIGRVQTPTLAMIVQRDLTIEQFTPQPYFELQAQFVHDEGTYKGTWMNRKRETRMDQREDAQRLLEKLRGHSGTIRDVEEKVVHEQPPQLFDLTSLQRTANQKYGFTAERTLQLAQSLYEKHKVLTYPRTDSRYLSGDIVPTLRRRLLAASAQFPHFRALIPAQIRPTKRVVNATKVTDHHAILPTEQPVSAALRPDEQKIYELVSKQTLAALLEPAEWATTTIVTAIMDEMFKTNGRVLVKPGWKAVFQVNRDTRTTASADEDETETTLPAVTKGDSVQVADIQVVEKETKPPAHFTEASLLSAMERAGREVDDEVLAEALKARGLGTPATRAAVLEKLKRDGYVHVAKKQLIATEKGRSLIAAIRVDALKSPELTGDWEHRLAQIEAGNYDVRQFIHEITEFTHIVVGSIRQFAVHVAPDPQTASTAVGKCPRCGGQVVETKKSFACANWKSHGCTFCVWKQISGHNMSAAQVKDLLNKQRTRPLKFKSKAGKPFQARLLLNPDGTTTFEFLNQTDSGATGKKRPYAKSVPRR</sequence>
<dbReference type="CDD" id="cd03362">
    <property type="entry name" value="TOPRIM_TopoIA_TopoIII"/>
    <property type="match status" value="1"/>
</dbReference>
<dbReference type="InterPro" id="IPR034144">
    <property type="entry name" value="TOPRIM_TopoIII"/>
</dbReference>
<dbReference type="NCBIfam" id="TIGR01056">
    <property type="entry name" value="topB"/>
    <property type="match status" value="1"/>
</dbReference>
<dbReference type="OrthoDB" id="9803554at2"/>
<keyword evidence="6" id="KW-0799">Topoisomerase</keyword>
<accession>T0BQW9</accession>
<dbReference type="InterPro" id="IPR013497">
    <property type="entry name" value="Topo_IA_cen"/>
</dbReference>
<dbReference type="SMART" id="SM00493">
    <property type="entry name" value="TOPRIM"/>
    <property type="match status" value="1"/>
</dbReference>
<organism evidence="17 18">
    <name type="scientific">Alicyclobacillus acidoterrestris (strain ATCC 49025 / DSM 3922 / CIP 106132 / NCIMB 13137 / GD3B)</name>
    <dbReference type="NCBI Taxonomy" id="1356854"/>
    <lineage>
        <taxon>Bacteria</taxon>
        <taxon>Bacillati</taxon>
        <taxon>Bacillota</taxon>
        <taxon>Bacilli</taxon>
        <taxon>Bacillales</taxon>
        <taxon>Alicyclobacillaceae</taxon>
        <taxon>Alicyclobacillus</taxon>
    </lineage>
</organism>
<dbReference type="PANTHER" id="PTHR11390">
    <property type="entry name" value="PROKARYOTIC DNA TOPOISOMERASE"/>
    <property type="match status" value="1"/>
</dbReference>
<keyword evidence="5" id="KW-0460">Magnesium</keyword>
<evidence type="ECO:0000256" key="5">
    <source>
        <dbReference type="ARBA" id="ARBA00022842"/>
    </source>
</evidence>
<dbReference type="EC" id="5.6.2.1" evidence="3"/>
<keyword evidence="18" id="KW-1185">Reference proteome</keyword>
<dbReference type="GO" id="GO:0006281">
    <property type="term" value="P:DNA repair"/>
    <property type="evidence" value="ECO:0007669"/>
    <property type="project" value="TreeGrafter"/>
</dbReference>
<dbReference type="PRINTS" id="PR00417">
    <property type="entry name" value="PRTPISMRASEI"/>
</dbReference>
<dbReference type="STRING" id="1356854.N007_14165"/>
<evidence type="ECO:0000259" key="15">
    <source>
        <dbReference type="PROSITE" id="PS50880"/>
    </source>
</evidence>
<name>T0BQW9_ALIAG</name>
<feature type="coiled-coil region" evidence="13">
    <location>
        <begin position="229"/>
        <end position="263"/>
    </location>
</feature>
<dbReference type="InterPro" id="IPR023406">
    <property type="entry name" value="Topo_IA_AS"/>
</dbReference>
<dbReference type="Gene3D" id="3.40.50.140">
    <property type="match status" value="1"/>
</dbReference>
<evidence type="ECO:0000259" key="16">
    <source>
        <dbReference type="PROSITE" id="PS52039"/>
    </source>
</evidence>
<dbReference type="InterPro" id="IPR025589">
    <property type="entry name" value="Toprim_C_rpt"/>
</dbReference>
<keyword evidence="13" id="KW-0175">Coiled coil</keyword>
<dbReference type="SMART" id="SM00437">
    <property type="entry name" value="TOP1Ac"/>
    <property type="match status" value="1"/>
</dbReference>
<dbReference type="PROSITE" id="PS52039">
    <property type="entry name" value="TOPO_IA_2"/>
    <property type="match status" value="1"/>
</dbReference>
<dbReference type="SUPFAM" id="SSF56712">
    <property type="entry name" value="Prokaryotic type I DNA topoisomerase"/>
    <property type="match status" value="1"/>
</dbReference>
<feature type="compositionally biased region" description="Basic residues" evidence="14">
    <location>
        <begin position="705"/>
        <end position="717"/>
    </location>
</feature>
<dbReference type="InterPro" id="IPR003601">
    <property type="entry name" value="Topo_IA_2"/>
</dbReference>
<dbReference type="GO" id="GO:0003917">
    <property type="term" value="F:DNA topoisomerase type I (single strand cut, ATP-independent) activity"/>
    <property type="evidence" value="ECO:0007669"/>
    <property type="project" value="UniProtKB-EC"/>
</dbReference>
<dbReference type="NCBIfam" id="NF005829">
    <property type="entry name" value="PRK07726.1"/>
    <property type="match status" value="1"/>
</dbReference>
<dbReference type="SMART" id="SM00436">
    <property type="entry name" value="TOP1Bc"/>
    <property type="match status" value="1"/>
</dbReference>
<reference evidence="18" key="1">
    <citation type="journal article" date="2022" name="G3 (Bethesda)">
        <title>Unveiling the complete genome sequence of Alicyclobacillus acidoterrestris DSM 3922T, a taint-producing strain.</title>
        <authorList>
            <person name="Leonardo I.C."/>
            <person name="Barreto Crespo M.T."/>
            <person name="Gaspar F.B."/>
        </authorList>
    </citation>
    <scope>NUCLEOTIDE SEQUENCE [LARGE SCALE GENOMIC DNA]</scope>
    <source>
        <strain evidence="18">DSM 3922</strain>
    </source>
</reference>
<evidence type="ECO:0000256" key="1">
    <source>
        <dbReference type="ARBA" id="ARBA00000213"/>
    </source>
</evidence>
<dbReference type="AlphaFoldDB" id="T0BQW9"/>
<dbReference type="RefSeq" id="WP_021297991.1">
    <property type="nucleotide sequence ID" value="NZ_AURB01000165.1"/>
</dbReference>
<keyword evidence="8" id="KW-0413">Isomerase</keyword>
<comment type="similarity">
    <text evidence="2">Belongs to the type IA topoisomerase family.</text>
</comment>
<gene>
    <name evidence="17" type="ORF">K1I37_05990</name>
</gene>
<evidence type="ECO:0000256" key="2">
    <source>
        <dbReference type="ARBA" id="ARBA00009446"/>
    </source>
</evidence>
<comment type="catalytic activity">
    <reaction evidence="1">
        <text>ATP-independent breakage of single-stranded DNA, followed by passage and rejoining.</text>
        <dbReference type="EC" id="5.6.2.1"/>
    </reaction>
</comment>
<dbReference type="InterPro" id="IPR013826">
    <property type="entry name" value="Topo_IA_cen_sub3"/>
</dbReference>
<dbReference type="PROSITE" id="PS50880">
    <property type="entry name" value="TOPRIM"/>
    <property type="match status" value="1"/>
</dbReference>
<dbReference type="GO" id="GO:0006265">
    <property type="term" value="P:DNA topological change"/>
    <property type="evidence" value="ECO:0007669"/>
    <property type="project" value="InterPro"/>
</dbReference>
<dbReference type="GO" id="GO:0043597">
    <property type="term" value="C:cytoplasmic replication fork"/>
    <property type="evidence" value="ECO:0007669"/>
    <property type="project" value="TreeGrafter"/>
</dbReference>
<evidence type="ECO:0000256" key="13">
    <source>
        <dbReference type="SAM" id="Coils"/>
    </source>
</evidence>
<accession>A0A9E6ZJ27</accession>
<dbReference type="InterPro" id="IPR005738">
    <property type="entry name" value="TopoIII"/>
</dbReference>
<keyword evidence="4" id="KW-0479">Metal-binding</keyword>
<dbReference type="PROSITE" id="PS00396">
    <property type="entry name" value="TOPO_IA_1"/>
    <property type="match status" value="1"/>
</dbReference>
<dbReference type="GO" id="GO:0046872">
    <property type="term" value="F:metal ion binding"/>
    <property type="evidence" value="ECO:0007669"/>
    <property type="project" value="UniProtKB-KW"/>
</dbReference>
<dbReference type="PANTHER" id="PTHR11390:SF21">
    <property type="entry name" value="DNA TOPOISOMERASE 3-ALPHA"/>
    <property type="match status" value="1"/>
</dbReference>
<evidence type="ECO:0000313" key="17">
    <source>
        <dbReference type="EMBL" id="UNO50038.1"/>
    </source>
</evidence>
<dbReference type="Gene3D" id="2.70.20.10">
    <property type="entry name" value="Topoisomerase I, domain 3"/>
    <property type="match status" value="1"/>
</dbReference>
<dbReference type="InterPro" id="IPR013824">
    <property type="entry name" value="Topo_IA_cen_sub1"/>
</dbReference>
<dbReference type="Pfam" id="PF01751">
    <property type="entry name" value="Toprim"/>
    <property type="match status" value="1"/>
</dbReference>
<evidence type="ECO:0000256" key="10">
    <source>
        <dbReference type="ARBA" id="ARBA00031985"/>
    </source>
</evidence>
<evidence type="ECO:0000256" key="6">
    <source>
        <dbReference type="ARBA" id="ARBA00023029"/>
    </source>
</evidence>
<evidence type="ECO:0000256" key="14">
    <source>
        <dbReference type="SAM" id="MobiDB-lite"/>
    </source>
</evidence>
<evidence type="ECO:0000256" key="4">
    <source>
        <dbReference type="ARBA" id="ARBA00022723"/>
    </source>
</evidence>
<dbReference type="KEGG" id="aaco:K1I37_05990"/>
<dbReference type="Pfam" id="PF01131">
    <property type="entry name" value="Topoisom_bac"/>
    <property type="match status" value="1"/>
</dbReference>